<organism evidence="1 2">
    <name type="scientific">Planctomyces bekefii</name>
    <dbReference type="NCBI Taxonomy" id="1653850"/>
    <lineage>
        <taxon>Bacteria</taxon>
        <taxon>Pseudomonadati</taxon>
        <taxon>Planctomycetota</taxon>
        <taxon>Planctomycetia</taxon>
        <taxon>Planctomycetales</taxon>
        <taxon>Planctomycetaceae</taxon>
        <taxon>Planctomyces</taxon>
    </lineage>
</organism>
<reference evidence="1 2" key="1">
    <citation type="submission" date="2019-08" db="EMBL/GenBank/DDBJ databases">
        <title>100 year-old enigma solved: identification of Planctomyces bekefii, the type genus and species of the phylum Planctomycetes.</title>
        <authorList>
            <person name="Svetlana D.N."/>
            <person name="Overmann J."/>
        </authorList>
    </citation>
    <scope>NUCLEOTIDE SEQUENCE [LARGE SCALE GENOMIC DNA]</scope>
    <source>
        <strain evidence="1">Phe10_nw2017</strain>
    </source>
</reference>
<proteinExistence type="predicted"/>
<gene>
    <name evidence="1" type="ORF">E3A20_24250</name>
</gene>
<sequence>QAFGAEVCVKGIGGGHVIAGHGGDGWRVQSLTISAKLVGAGKWLRKYS</sequence>
<dbReference type="AlphaFoldDB" id="A0A5C6M1H4"/>
<dbReference type="EMBL" id="SRHE01000665">
    <property type="protein sequence ID" value="TWW08448.1"/>
    <property type="molecule type" value="Genomic_DNA"/>
</dbReference>
<keyword evidence="2" id="KW-1185">Reference proteome</keyword>
<accession>A0A5C6M1H4</accession>
<dbReference type="Proteomes" id="UP000321083">
    <property type="component" value="Unassembled WGS sequence"/>
</dbReference>
<evidence type="ECO:0000313" key="1">
    <source>
        <dbReference type="EMBL" id="TWW08448.1"/>
    </source>
</evidence>
<feature type="non-terminal residue" evidence="1">
    <location>
        <position position="1"/>
    </location>
</feature>
<protein>
    <submittedName>
        <fullName evidence="1">Uncharacterized protein</fullName>
    </submittedName>
</protein>
<name>A0A5C6M1H4_9PLAN</name>
<evidence type="ECO:0000313" key="2">
    <source>
        <dbReference type="Proteomes" id="UP000321083"/>
    </source>
</evidence>
<comment type="caution">
    <text evidence="1">The sequence shown here is derived from an EMBL/GenBank/DDBJ whole genome shotgun (WGS) entry which is preliminary data.</text>
</comment>
<reference evidence="1 2" key="2">
    <citation type="submission" date="2019-08" db="EMBL/GenBank/DDBJ databases">
        <authorList>
            <person name="Henke P."/>
        </authorList>
    </citation>
    <scope>NUCLEOTIDE SEQUENCE [LARGE SCALE GENOMIC DNA]</scope>
    <source>
        <strain evidence="1">Phe10_nw2017</strain>
    </source>
</reference>